<gene>
    <name evidence="2" type="ORF">ACFQEV_14995</name>
</gene>
<evidence type="ECO:0000313" key="3">
    <source>
        <dbReference type="Proteomes" id="UP001596408"/>
    </source>
</evidence>
<keyword evidence="3" id="KW-1185">Reference proteome</keyword>
<dbReference type="Proteomes" id="UP001596408">
    <property type="component" value="Unassembled WGS sequence"/>
</dbReference>
<feature type="region of interest" description="Disordered" evidence="1">
    <location>
        <begin position="35"/>
        <end position="65"/>
    </location>
</feature>
<dbReference type="AlphaFoldDB" id="A0ABD5U3M0"/>
<name>A0ABD5U3M0_9EURY</name>
<evidence type="ECO:0000256" key="1">
    <source>
        <dbReference type="SAM" id="MobiDB-lite"/>
    </source>
</evidence>
<sequence length="65" mass="6770">MPSRAPLGNARAAGDEAAVERGRRALAVLRRLRAAAETDAEGGDADQFRSGRGTVLPGAGQPRDR</sequence>
<comment type="caution">
    <text evidence="2">The sequence shown here is derived from an EMBL/GenBank/DDBJ whole genome shotgun (WGS) entry which is preliminary data.</text>
</comment>
<evidence type="ECO:0000313" key="2">
    <source>
        <dbReference type="EMBL" id="MFC6826287.1"/>
    </source>
</evidence>
<dbReference type="RefSeq" id="WP_379697657.1">
    <property type="nucleotide sequence ID" value="NZ_JBHSXH010000015.1"/>
</dbReference>
<reference evidence="2 3" key="1">
    <citation type="journal article" date="2019" name="Int. J. Syst. Evol. Microbiol.">
        <title>The Global Catalogue of Microorganisms (GCM) 10K type strain sequencing project: providing services to taxonomists for standard genome sequencing and annotation.</title>
        <authorList>
            <consortium name="The Broad Institute Genomics Platform"/>
            <consortium name="The Broad Institute Genome Sequencing Center for Infectious Disease"/>
            <person name="Wu L."/>
            <person name="Ma J."/>
        </authorList>
    </citation>
    <scope>NUCLEOTIDE SEQUENCE [LARGE SCALE GENOMIC DNA]</scope>
    <source>
        <strain evidence="2 3">YIM 94188</strain>
    </source>
</reference>
<dbReference type="EMBL" id="JBHSXH010000015">
    <property type="protein sequence ID" value="MFC6826287.1"/>
    <property type="molecule type" value="Genomic_DNA"/>
</dbReference>
<protein>
    <submittedName>
        <fullName evidence="2">Uncharacterized protein</fullName>
    </submittedName>
</protein>
<organism evidence="2 3">
    <name type="scientific">Halopelagius fulvigenes</name>
    <dbReference type="NCBI Taxonomy" id="1198324"/>
    <lineage>
        <taxon>Archaea</taxon>
        <taxon>Methanobacteriati</taxon>
        <taxon>Methanobacteriota</taxon>
        <taxon>Stenosarchaea group</taxon>
        <taxon>Halobacteria</taxon>
        <taxon>Halobacteriales</taxon>
        <taxon>Haloferacaceae</taxon>
    </lineage>
</organism>
<accession>A0ABD5U3M0</accession>
<proteinExistence type="predicted"/>